<dbReference type="Pfam" id="PF16770">
    <property type="entry name" value="RTT107_BRCT_5"/>
    <property type="match status" value="1"/>
</dbReference>
<reference evidence="6" key="1">
    <citation type="submission" date="2014-07" db="EMBL/GenBank/DDBJ databases">
        <title>Identification of a novel salt tolerance gene in wild soybean by whole-genome sequencing.</title>
        <authorList>
            <person name="Lam H.-M."/>
            <person name="Qi X."/>
            <person name="Li M.-W."/>
            <person name="Liu X."/>
            <person name="Xie M."/>
            <person name="Ni M."/>
            <person name="Xu X."/>
        </authorList>
    </citation>
    <scope>NUCLEOTIDE SEQUENCE [LARGE SCALE GENOMIC DNA]</scope>
    <source>
        <tissue evidence="6">Root</tissue>
    </source>
</reference>
<dbReference type="Pfam" id="PF16589">
    <property type="entry name" value="BRCT_2"/>
    <property type="match status" value="1"/>
</dbReference>
<dbReference type="Proteomes" id="UP000053555">
    <property type="component" value="Unassembled WGS sequence"/>
</dbReference>
<dbReference type="AlphaFoldDB" id="A0A0B2R8M2"/>
<name>A0A0B2R8M2_GLYSO</name>
<evidence type="ECO:0000313" key="8">
    <source>
        <dbReference type="Proteomes" id="UP000289340"/>
    </source>
</evidence>
<dbReference type="InterPro" id="IPR001357">
    <property type="entry name" value="BRCT_dom"/>
</dbReference>
<gene>
    <name evidence="7" type="ORF">D0Y65_007773</name>
    <name evidence="6" type="ORF">glysoja_038865</name>
</gene>
<proteinExistence type="predicted"/>
<dbReference type="GO" id="GO:0005634">
    <property type="term" value="C:nucleus"/>
    <property type="evidence" value="ECO:0007669"/>
    <property type="project" value="UniProtKB-SubCell"/>
</dbReference>
<sequence>MAEASSPHSQTSSPPGGYKIKDANEDDQFRETELFEDTLVLNSPFTEMEVENLNLNTEIVEDLTTGTMCEYEQVVLDSEDEEMNDRGVGKGLLNRQPKSPWEQVDANGTTFEKSTAGYKGALVDGDSFDDNNHSYPPAMLSHIHSPEPGDSTEAALGFVDQYLSSNDMDLFQGIHRGKTTREKSPYDVLSARGALNLAKKIKARTQNEEKEPFKWVESCQHDNKAGMFGKKIEASSNFGRYKQTYTRKRPKEGGHLQGQGNCNTSNRCDERLRQGSRMATKNNNSPKELDVQPIAINENVNVYSSVTHIEDMYDIGLDTQIAAEAMNALAFVPPSGCQFNDTHQPENALDGSLSDLTENEARLKNSSYIQNPDLHSITIKSNKKNASSSRFSKITFNSACKQEPNLVSWKMKKMRSKSSSEGQFENNTSFTMCSKHVSLEEVCSLGEHTSFQPAAEESEDWNNESRQTRIKDQQSHLTEGNNNVKEKGIKHKRKGNDLEAEPVKFGVWTRRLKFPTNSCTVARKSRLNHLAQVSPQLSATSSFSRTDSWVYPKRSRGKRKGANVGTSLDAPTAVCIDGKENKVFSTRSLQDQDDVDKSCFPHTRPLCNASCADDGRCLLQGNFVPPGSAGDAMKVENLPDMHPLLQAHVGISSNKSIAQSRSEMPATVTASKGIKVSNANHTYTEHQQKLCEKTLPKTSVLKELIRLGAPKFTSDKMWKDLRHRRDMTDVRVLFSQHLDDSIMKQQKKILARLNISVASCSMEATHFIADKFTRTRNMLETMALGKLVVNHLWLESCGQANCFIDEKNYILRDMKKEKEIGFNMPVSLARARQKPLLKGKRVYITPHIKPDKEVVASLVTAVHAQVVDESEVCADMNDNVFDDLLILSCEDDYAICHRFLKRGTAVYSSELVLNGIVIQKLELERHQLFMNQVTRNNPSASNRFGKIYRRRRGLFSGP</sequence>
<evidence type="ECO:0000313" key="6">
    <source>
        <dbReference type="EMBL" id="KHN28243.1"/>
    </source>
</evidence>
<feature type="compositionally biased region" description="Polar residues" evidence="4">
    <location>
        <begin position="1"/>
        <end position="14"/>
    </location>
</feature>
<dbReference type="SUPFAM" id="SSF52113">
    <property type="entry name" value="BRCT domain"/>
    <property type="match status" value="1"/>
</dbReference>
<dbReference type="PANTHER" id="PTHR23196">
    <property type="entry name" value="PAX TRANSCRIPTION ACTIVATION DOMAIN INTERACTING PROTEIN"/>
    <property type="match status" value="1"/>
</dbReference>
<protein>
    <submittedName>
        <fullName evidence="6">PAX-interacting protein 1</fullName>
    </submittedName>
</protein>
<keyword evidence="8" id="KW-1185">Reference proteome</keyword>
<feature type="region of interest" description="Disordered" evidence="4">
    <location>
        <begin position="246"/>
        <end position="268"/>
    </location>
</feature>
<dbReference type="Gene3D" id="3.40.50.10190">
    <property type="entry name" value="BRCT domain"/>
    <property type="match status" value="2"/>
</dbReference>
<dbReference type="CDD" id="cd18432">
    <property type="entry name" value="BRCT_PAXIP1_rpt6_like"/>
    <property type="match status" value="1"/>
</dbReference>
<dbReference type="EMBL" id="QZWG01000003">
    <property type="protein sequence ID" value="RZC21694.1"/>
    <property type="molecule type" value="Genomic_DNA"/>
</dbReference>
<evidence type="ECO:0000256" key="2">
    <source>
        <dbReference type="ARBA" id="ARBA00022763"/>
    </source>
</evidence>
<dbReference type="InterPro" id="IPR036420">
    <property type="entry name" value="BRCT_dom_sf"/>
</dbReference>
<keyword evidence="3" id="KW-0539">Nucleus</keyword>
<keyword evidence="2" id="KW-0227">DNA damage</keyword>
<dbReference type="GO" id="GO:0006974">
    <property type="term" value="P:DNA damage response"/>
    <property type="evidence" value="ECO:0007669"/>
    <property type="project" value="UniProtKB-KW"/>
</dbReference>
<dbReference type="InterPro" id="IPR051579">
    <property type="entry name" value="DDR_Transcriptional_Reg"/>
</dbReference>
<evidence type="ECO:0000313" key="7">
    <source>
        <dbReference type="EMBL" id="RZC21694.1"/>
    </source>
</evidence>
<dbReference type="CDD" id="cd17744">
    <property type="entry name" value="BRCT_MDC1_rpt1"/>
    <property type="match status" value="1"/>
</dbReference>
<accession>A0A0B2R8M2</accession>
<feature type="compositionally biased region" description="Basic and acidic residues" evidence="4">
    <location>
        <begin position="19"/>
        <end position="28"/>
    </location>
</feature>
<evidence type="ECO:0000256" key="4">
    <source>
        <dbReference type="SAM" id="MobiDB-lite"/>
    </source>
</evidence>
<evidence type="ECO:0000259" key="5">
    <source>
        <dbReference type="PROSITE" id="PS50172"/>
    </source>
</evidence>
<feature type="domain" description="BRCT" evidence="5">
    <location>
        <begin position="722"/>
        <end position="811"/>
    </location>
</feature>
<evidence type="ECO:0000256" key="1">
    <source>
        <dbReference type="ARBA" id="ARBA00004123"/>
    </source>
</evidence>
<organism evidence="6">
    <name type="scientific">Glycine soja</name>
    <name type="common">Wild soybean</name>
    <dbReference type="NCBI Taxonomy" id="3848"/>
    <lineage>
        <taxon>Eukaryota</taxon>
        <taxon>Viridiplantae</taxon>
        <taxon>Streptophyta</taxon>
        <taxon>Embryophyta</taxon>
        <taxon>Tracheophyta</taxon>
        <taxon>Spermatophyta</taxon>
        <taxon>Magnoliopsida</taxon>
        <taxon>eudicotyledons</taxon>
        <taxon>Gunneridae</taxon>
        <taxon>Pentapetalae</taxon>
        <taxon>rosids</taxon>
        <taxon>fabids</taxon>
        <taxon>Fabales</taxon>
        <taxon>Fabaceae</taxon>
        <taxon>Papilionoideae</taxon>
        <taxon>50 kb inversion clade</taxon>
        <taxon>NPAAA clade</taxon>
        <taxon>indigoferoid/millettioid clade</taxon>
        <taxon>Phaseoleae</taxon>
        <taxon>Glycine</taxon>
        <taxon>Glycine subgen. Soja</taxon>
    </lineage>
</organism>
<dbReference type="Proteomes" id="UP000289340">
    <property type="component" value="Chromosome 3"/>
</dbReference>
<evidence type="ECO:0000256" key="3">
    <source>
        <dbReference type="ARBA" id="ARBA00023242"/>
    </source>
</evidence>
<dbReference type="PROSITE" id="PS50172">
    <property type="entry name" value="BRCT"/>
    <property type="match status" value="1"/>
</dbReference>
<reference evidence="7 8" key="2">
    <citation type="submission" date="2018-09" db="EMBL/GenBank/DDBJ databases">
        <title>A high-quality reference genome of wild soybean provides a powerful tool to mine soybean genomes.</title>
        <authorList>
            <person name="Xie M."/>
            <person name="Chung C.Y.L."/>
            <person name="Li M.-W."/>
            <person name="Wong F.-L."/>
            <person name="Chan T.-F."/>
            <person name="Lam H.-M."/>
        </authorList>
    </citation>
    <scope>NUCLEOTIDE SEQUENCE [LARGE SCALE GENOMIC DNA]</scope>
    <source>
        <strain evidence="8">cv. W05</strain>
        <tissue evidence="7">Hypocotyl of etiolated seedlings</tissue>
    </source>
</reference>
<feature type="region of interest" description="Disordered" evidence="4">
    <location>
        <begin position="1"/>
        <end position="28"/>
    </location>
</feature>
<comment type="subcellular location">
    <subcellularLocation>
        <location evidence="1">Nucleus</location>
    </subcellularLocation>
</comment>
<dbReference type="PANTHER" id="PTHR23196:SF32">
    <property type="entry name" value="BRCT DOMAIN-CONTAINING DNA REPAIR PROTEIN"/>
    <property type="match status" value="1"/>
</dbReference>
<dbReference type="EMBL" id="KN652923">
    <property type="protein sequence ID" value="KHN28243.1"/>
    <property type="molecule type" value="Genomic_DNA"/>
</dbReference>
<dbReference type="Gramene" id="XM_028370381.1">
    <property type="protein sequence ID" value="XP_028226182.1"/>
    <property type="gene ID" value="LOC114407322"/>
</dbReference>